<feature type="region of interest" description="Disordered" evidence="10">
    <location>
        <begin position="631"/>
        <end position="686"/>
    </location>
</feature>
<protein>
    <recommendedName>
        <fullName evidence="12">SEA domain-containing protein</fullName>
    </recommendedName>
</protein>
<feature type="region of interest" description="Disordered" evidence="10">
    <location>
        <begin position="1858"/>
        <end position="1986"/>
    </location>
</feature>
<feature type="region of interest" description="Disordered" evidence="10">
    <location>
        <begin position="935"/>
        <end position="1022"/>
    </location>
</feature>
<dbReference type="SMART" id="SM00192">
    <property type="entry name" value="LDLa"/>
    <property type="match status" value="2"/>
</dbReference>
<feature type="compositionally biased region" description="Polar residues" evidence="10">
    <location>
        <begin position="1699"/>
        <end position="1711"/>
    </location>
</feature>
<keyword evidence="7" id="KW-0675">Receptor</keyword>
<feature type="compositionally biased region" description="Low complexity" evidence="10">
    <location>
        <begin position="667"/>
        <end position="678"/>
    </location>
</feature>
<feature type="compositionally biased region" description="Pro residues" evidence="10">
    <location>
        <begin position="41"/>
        <end position="72"/>
    </location>
</feature>
<feature type="compositionally biased region" description="Polar residues" evidence="10">
    <location>
        <begin position="1561"/>
        <end position="1572"/>
    </location>
</feature>
<name>A0A9P0MT44_NEZVI</name>
<feature type="region of interest" description="Disordered" evidence="10">
    <location>
        <begin position="412"/>
        <end position="536"/>
    </location>
</feature>
<evidence type="ECO:0000256" key="8">
    <source>
        <dbReference type="ARBA" id="ARBA00023180"/>
    </source>
</evidence>
<keyword evidence="8" id="KW-0325">Glycoprotein</keyword>
<keyword evidence="4 11" id="KW-1133">Transmembrane helix</keyword>
<evidence type="ECO:0000256" key="6">
    <source>
        <dbReference type="ARBA" id="ARBA00023157"/>
    </source>
</evidence>
<dbReference type="SUPFAM" id="SSF82671">
    <property type="entry name" value="SEA domain"/>
    <property type="match status" value="1"/>
</dbReference>
<feature type="compositionally biased region" description="Polar residues" evidence="10">
    <location>
        <begin position="1110"/>
        <end position="1128"/>
    </location>
</feature>
<feature type="region of interest" description="Disordered" evidence="10">
    <location>
        <begin position="1601"/>
        <end position="1631"/>
    </location>
</feature>
<feature type="compositionally biased region" description="Low complexity" evidence="10">
    <location>
        <begin position="953"/>
        <end position="965"/>
    </location>
</feature>
<dbReference type="PANTHER" id="PTHR22722:SF15">
    <property type="entry name" value="LOW-DENSITY LIPOPROTEIN RECEPTOR-RELATED"/>
    <property type="match status" value="1"/>
</dbReference>
<dbReference type="Pfam" id="PF00057">
    <property type="entry name" value="Ldl_recept_a"/>
    <property type="match status" value="2"/>
</dbReference>
<feature type="region of interest" description="Disordered" evidence="10">
    <location>
        <begin position="1254"/>
        <end position="1309"/>
    </location>
</feature>
<evidence type="ECO:0000256" key="7">
    <source>
        <dbReference type="ARBA" id="ARBA00023170"/>
    </source>
</evidence>
<dbReference type="Gene3D" id="4.10.400.10">
    <property type="entry name" value="Low-density Lipoprotein Receptor"/>
    <property type="match status" value="2"/>
</dbReference>
<dbReference type="Gene3D" id="3.30.70.960">
    <property type="entry name" value="SEA domain"/>
    <property type="match status" value="1"/>
</dbReference>
<evidence type="ECO:0000256" key="9">
    <source>
        <dbReference type="PROSITE-ProRule" id="PRU00124"/>
    </source>
</evidence>
<feature type="region of interest" description="Disordered" evidence="10">
    <location>
        <begin position="727"/>
        <end position="761"/>
    </location>
</feature>
<dbReference type="GO" id="GO:0016324">
    <property type="term" value="C:apical plasma membrane"/>
    <property type="evidence" value="ECO:0007669"/>
    <property type="project" value="TreeGrafter"/>
</dbReference>
<keyword evidence="2 11" id="KW-0812">Transmembrane</keyword>
<keyword evidence="14" id="KW-1185">Reference proteome</keyword>
<dbReference type="InterPro" id="IPR036364">
    <property type="entry name" value="SEA_dom_sf"/>
</dbReference>
<feature type="compositionally biased region" description="Low complexity" evidence="10">
    <location>
        <begin position="750"/>
        <end position="761"/>
    </location>
</feature>
<feature type="compositionally biased region" description="Basic and acidic residues" evidence="10">
    <location>
        <begin position="1254"/>
        <end position="1276"/>
    </location>
</feature>
<evidence type="ECO:0000256" key="5">
    <source>
        <dbReference type="ARBA" id="ARBA00023136"/>
    </source>
</evidence>
<dbReference type="SUPFAM" id="SSF57424">
    <property type="entry name" value="LDL receptor-like module"/>
    <property type="match status" value="2"/>
</dbReference>
<sequence>MTEPTAANEHEQHTTTIEITGNGQINAAFENTEGPDGDPSPQTPPPPPNHIQRPMTPPPQVPRPNTPPPQIPTTPQHETPHMNGETPHMNGDTKTNGVEVKTPGSEDNKEVNEAVNLELVNMQPYSNSIPIKKESTELDIGDPYDEYFVPVNQHKKYMRGEKLYVTQDKRRSLGGSKKKCCWGILTVIVLGGIVAILIGVILSSQDSVPVEESRNFNGIKASIGGGLIPTPSPSSTPAPTRPTTDMTEIYLDKVLQGELTIDNLEFTPGLADQNSSEFRNLAASLEEELKSALFDHQTLHYGSADITVKVLEFRSGSVIVVYRVGWEFKDGVKNPPDPIDKDGLKTKLQEHLRSHDGFLYNYRLTLHNLKSERVTDACKIENGGCSQNCMFDRSSLQITCKCEDPYVLHSDGKTCVNPEKSESDSSEEASLSTSEQKHEHGGEHEDGEKPAQGDEHHEHVPGNGDEHHEHVHGHGDEHEHSGKHEHIGKHENDGEHDWEHEHGWEHGHGYGVDNERSTEVYKTTEDQKNENSETDEVELPVVTEHISEHDYHVETELPPEHENFGIKGTSIETYVTPVPEHKQDDITGETSMPSSEQNTQYMYENTNYQPMEESEYKKTSETNGVQESMVEANDSTEAFSRKSTGFVEEQTTEPIPKMKSTDASMNFESSSESKFSSELPTYQGPMNFSEASMESVHSTPLHPYEEMSIDISPETTPMPHFNFESEENADQHHHLKESTEVPVENTNPGEPSSTSPATSSERLAKYNQFTIGGSEGSSYAQTTEKDLMPETTAMPNESRGEQNTIPELNIYQSSENSNYFHSSSEHPISYTELHEDIPTGKIYSGNIEMKSSEFITGQKNENTMTTSSLSFTDTKEEEYSTEVGVTTKKPFNILETGDQSSNISSDHGYISSTGPVEDTKIKQEITTMMPIIQSQEDNQNNSMMTDSTSVLNSSQSPKISSPESKTTYPADELTTQSSQNINDMGSHKNTLNEEEMMPTERTNNDSVTSSEINPTSEKPKSQPMDLMTIDVMTTTPSSLESVTLMPDSSSSPESIVIHPLYTSLNSSNSSNVVTNNEPGKELNQGTTEIPMESDALITSAMSETANNMNLETENNQPTSEPAKSSVEQSDGAPTDGESKIASVEDSDSTVSTFLVGGENMPPIALTPNPDLSGPYSVDSTIQPIPEEEEDIEDVKPVNPHDFGGSTETEGHHQWYDSKNALNSLDDDYNEEEKYANYKLAKGKPEHVTKGYKNIKIDEKSRLPEDSDAVEQTHSHQIEQVPTTTSERSNTETNESLTTIPSPEGPPSKINDEEKLLIKEVYTEATSATTGPNNESEGLIESQPPIQDFNEMRPDGSHEVSMGSIKLMDNHNIDNNDGSVLKEMNNTSTQNMSQTDIDERNNYYAVTENIEPAEVNPTTTGNLHSFGGSTLEETVPRTTMLYESDSPSNNKTECDSEHFACRDGSKCLMKLQQCDSMQDCADGSDEEECEKLNCVENFKCNDGTCLSRHLVCNGIQNCPDGNDEENCDSERKSENKLYITEQPKETETKATESPVEKMELGSTDSMRHSSSGKTDIPANLMEATNIGTEANFMSEETHEAETASLKPVISGTESPISSIEPVMNEKTPDSRSMEFVGGETVTLGVPMETMMNSKVPEHTESPLSSTEGTMDKEAAMSPMESESLRPDPLQKLTDPHIKINETSVPSIETVSSEAPDLSSIMELDPSDQETSLSPMERDKETSLSSTELENSGTELPAMLMETEMRSNESPVTSKEPEMDNTEKPLSSMDSIVGGREALSNFMEPVNNVTEAPVNSMETNMSHNEMPVTTMVPTVRNTNVPSEDASDKIMTTLMPAVEEVSQSSSEMISNMGSVMSSTELSTKSLGNIESSSAEPSTVNTTQPSSNNSTESQADGSSEISSSQITVSSTEPSPTIMESSTSHSENSSKITESASLPTDYMSSSKEPEINSTELPSDLMEQFPIQTALS</sequence>
<dbReference type="Proteomes" id="UP001152798">
    <property type="component" value="Chromosome 5"/>
</dbReference>
<feature type="region of interest" description="Disordered" evidence="10">
    <location>
        <begin position="1110"/>
        <end position="1215"/>
    </location>
</feature>
<dbReference type="InterPro" id="IPR036055">
    <property type="entry name" value="LDL_receptor-like_sf"/>
</dbReference>
<dbReference type="InterPro" id="IPR002172">
    <property type="entry name" value="LDrepeatLR_classA_rpt"/>
</dbReference>
<evidence type="ECO:0000256" key="2">
    <source>
        <dbReference type="ARBA" id="ARBA00022692"/>
    </source>
</evidence>
<dbReference type="Pfam" id="PF01390">
    <property type="entry name" value="SEA"/>
    <property type="match status" value="1"/>
</dbReference>
<comment type="subcellular location">
    <subcellularLocation>
        <location evidence="1">Membrane</location>
        <topology evidence="1">Single-pass membrane protein</topology>
    </subcellularLocation>
</comment>
<dbReference type="CDD" id="cd00112">
    <property type="entry name" value="LDLa"/>
    <property type="match status" value="2"/>
</dbReference>
<feature type="transmembrane region" description="Helical" evidence="11">
    <location>
        <begin position="180"/>
        <end position="202"/>
    </location>
</feature>
<evidence type="ECO:0000313" key="14">
    <source>
        <dbReference type="Proteomes" id="UP001152798"/>
    </source>
</evidence>
<evidence type="ECO:0000256" key="4">
    <source>
        <dbReference type="ARBA" id="ARBA00022989"/>
    </source>
</evidence>
<feature type="compositionally biased region" description="Polar residues" evidence="10">
    <location>
        <begin position="935"/>
        <end position="952"/>
    </location>
</feature>
<feature type="domain" description="SEA" evidence="12">
    <location>
        <begin position="251"/>
        <end position="376"/>
    </location>
</feature>
<gene>
    <name evidence="13" type="ORF">NEZAVI_LOCUS12163</name>
</gene>
<dbReference type="PROSITE" id="PS50024">
    <property type="entry name" value="SEA"/>
    <property type="match status" value="1"/>
</dbReference>
<dbReference type="InterPro" id="IPR051221">
    <property type="entry name" value="LDLR-related"/>
</dbReference>
<feature type="disulfide bond" evidence="9">
    <location>
        <begin position="1473"/>
        <end position="1488"/>
    </location>
</feature>
<feature type="region of interest" description="Disordered" evidence="10">
    <location>
        <begin position="1521"/>
        <end position="1575"/>
    </location>
</feature>
<feature type="compositionally biased region" description="Basic and acidic residues" evidence="10">
    <location>
        <begin position="729"/>
        <end position="739"/>
    </location>
</feature>
<feature type="compositionally biased region" description="Low complexity" evidence="10">
    <location>
        <begin position="1914"/>
        <end position="1945"/>
    </location>
</feature>
<proteinExistence type="predicted"/>
<evidence type="ECO:0000313" key="13">
    <source>
        <dbReference type="EMBL" id="CAH1403570.1"/>
    </source>
</evidence>
<dbReference type="OrthoDB" id="9990982at2759"/>
<dbReference type="Gene3D" id="2.10.25.10">
    <property type="entry name" value="Laminin"/>
    <property type="match status" value="1"/>
</dbReference>
<feature type="compositionally biased region" description="Polar residues" evidence="10">
    <location>
        <begin position="973"/>
        <end position="989"/>
    </location>
</feature>
<dbReference type="InterPro" id="IPR000082">
    <property type="entry name" value="SEA_dom"/>
</dbReference>
<feature type="region of interest" description="Disordered" evidence="10">
    <location>
        <begin position="1653"/>
        <end position="1751"/>
    </location>
</feature>
<reference evidence="13" key="1">
    <citation type="submission" date="2022-01" db="EMBL/GenBank/DDBJ databases">
        <authorList>
            <person name="King R."/>
        </authorList>
    </citation>
    <scope>NUCLEOTIDE SEQUENCE</scope>
</reference>
<feature type="compositionally biased region" description="Polar residues" evidence="10">
    <location>
        <begin position="1946"/>
        <end position="1971"/>
    </location>
</feature>
<dbReference type="PROSITE" id="PS01209">
    <property type="entry name" value="LDLRA_1"/>
    <property type="match status" value="2"/>
</dbReference>
<feature type="compositionally biased region" description="Low complexity" evidence="10">
    <location>
        <begin position="1282"/>
        <end position="1298"/>
    </location>
</feature>
<feature type="compositionally biased region" description="Low complexity" evidence="10">
    <location>
        <begin position="1741"/>
        <end position="1751"/>
    </location>
</feature>
<dbReference type="PANTHER" id="PTHR22722">
    <property type="entry name" value="LOW-DENSITY LIPOPROTEIN RECEPTOR-RELATED PROTEIN 2-RELATED"/>
    <property type="match status" value="1"/>
</dbReference>
<dbReference type="GO" id="GO:0006898">
    <property type="term" value="P:receptor-mediated endocytosis"/>
    <property type="evidence" value="ECO:0007669"/>
    <property type="project" value="TreeGrafter"/>
</dbReference>
<comment type="caution">
    <text evidence="9">Lacks conserved residue(s) required for the propagation of feature annotation.</text>
</comment>
<feature type="compositionally biased region" description="Polar residues" evidence="10">
    <location>
        <begin position="1858"/>
        <end position="1913"/>
    </location>
</feature>
<feature type="disulfide bond" evidence="9">
    <location>
        <begin position="1499"/>
        <end position="1517"/>
    </location>
</feature>
<feature type="compositionally biased region" description="Basic and acidic residues" evidence="10">
    <location>
        <begin position="435"/>
        <end position="531"/>
    </location>
</feature>
<evidence type="ECO:0000256" key="3">
    <source>
        <dbReference type="ARBA" id="ARBA00022737"/>
    </source>
</evidence>
<feature type="compositionally biased region" description="Polar residues" evidence="10">
    <location>
        <begin position="1000"/>
        <end position="1016"/>
    </location>
</feature>
<evidence type="ECO:0000256" key="10">
    <source>
        <dbReference type="SAM" id="MobiDB-lite"/>
    </source>
</evidence>
<evidence type="ECO:0000256" key="1">
    <source>
        <dbReference type="ARBA" id="ARBA00004167"/>
    </source>
</evidence>
<keyword evidence="5 11" id="KW-0472">Membrane</keyword>
<evidence type="ECO:0000259" key="12">
    <source>
        <dbReference type="PROSITE" id="PS50024"/>
    </source>
</evidence>
<feature type="compositionally biased region" description="Basic and acidic residues" evidence="10">
    <location>
        <begin position="1541"/>
        <end position="1558"/>
    </location>
</feature>
<dbReference type="InterPro" id="IPR023415">
    <property type="entry name" value="LDLR_class-A_CS"/>
</dbReference>
<dbReference type="PRINTS" id="PR00261">
    <property type="entry name" value="LDLRECEPTOR"/>
</dbReference>
<dbReference type="GO" id="GO:0042562">
    <property type="term" value="F:hormone binding"/>
    <property type="evidence" value="ECO:0007669"/>
    <property type="project" value="TreeGrafter"/>
</dbReference>
<feature type="disulfide bond" evidence="9">
    <location>
        <begin position="1511"/>
        <end position="1526"/>
    </location>
</feature>
<feature type="compositionally biased region" description="Polar residues" evidence="10">
    <location>
        <begin position="633"/>
        <end position="643"/>
    </location>
</feature>
<keyword evidence="6 9" id="KW-1015">Disulfide bond</keyword>
<dbReference type="GO" id="GO:0043235">
    <property type="term" value="C:receptor complex"/>
    <property type="evidence" value="ECO:0007669"/>
    <property type="project" value="TreeGrafter"/>
</dbReference>
<feature type="region of interest" description="Disordered" evidence="10">
    <location>
        <begin position="1"/>
        <end position="108"/>
    </location>
</feature>
<keyword evidence="3" id="KW-0677">Repeat</keyword>
<organism evidence="13 14">
    <name type="scientific">Nezara viridula</name>
    <name type="common">Southern green stink bug</name>
    <name type="synonym">Cimex viridulus</name>
    <dbReference type="NCBI Taxonomy" id="85310"/>
    <lineage>
        <taxon>Eukaryota</taxon>
        <taxon>Metazoa</taxon>
        <taxon>Ecdysozoa</taxon>
        <taxon>Arthropoda</taxon>
        <taxon>Hexapoda</taxon>
        <taxon>Insecta</taxon>
        <taxon>Pterygota</taxon>
        <taxon>Neoptera</taxon>
        <taxon>Paraneoptera</taxon>
        <taxon>Hemiptera</taxon>
        <taxon>Heteroptera</taxon>
        <taxon>Panheteroptera</taxon>
        <taxon>Pentatomomorpha</taxon>
        <taxon>Pentatomoidea</taxon>
        <taxon>Pentatomidae</taxon>
        <taxon>Pentatominae</taxon>
        <taxon>Nezara</taxon>
    </lineage>
</organism>
<evidence type="ECO:0000256" key="11">
    <source>
        <dbReference type="SAM" id="Phobius"/>
    </source>
</evidence>
<dbReference type="PROSITE" id="PS50068">
    <property type="entry name" value="LDLRA_2"/>
    <property type="match status" value="2"/>
</dbReference>
<dbReference type="EMBL" id="OV725081">
    <property type="protein sequence ID" value="CAH1403570.1"/>
    <property type="molecule type" value="Genomic_DNA"/>
</dbReference>
<accession>A0A9P0MT44</accession>